<proteinExistence type="predicted"/>
<dbReference type="RefSeq" id="WP_190470897.1">
    <property type="nucleotide sequence ID" value="NZ_JACJSG010000011.1"/>
</dbReference>
<comment type="caution">
    <text evidence="1">The sequence shown here is derived from an EMBL/GenBank/DDBJ whole genome shotgun (WGS) entry which is preliminary data.</text>
</comment>
<reference evidence="1 2" key="1">
    <citation type="journal article" date="2020" name="ISME J.">
        <title>Comparative genomics reveals insights into cyanobacterial evolution and habitat adaptation.</title>
        <authorList>
            <person name="Chen M.Y."/>
            <person name="Teng W.K."/>
            <person name="Zhao L."/>
            <person name="Hu C.X."/>
            <person name="Zhou Y.K."/>
            <person name="Han B.P."/>
            <person name="Song L.R."/>
            <person name="Shu W.S."/>
        </authorList>
    </citation>
    <scope>NUCLEOTIDE SEQUENCE [LARGE SCALE GENOMIC DNA]</scope>
    <source>
        <strain evidence="1 2">FACHB-119</strain>
    </source>
</reference>
<sequence>MTINILDKKYADEARHKTLTDIENTIKMLNRYAGFSPKTKEEQNKFDEYVKIAHGKGKSIKELQQDLIIAKNNFSKALQLLLESLEDSNSIQKSIDALNLMAESTLKCWDFYSSDTRKFLKDFALKAIEFNKSINIEEWKGIEELVSENKKAIQRFINSVMGAMDWKNCETELGRSLLKIREDIILSGEPLMNLDEFNKYIEEEPV</sequence>
<accession>A0ABR8D4A3</accession>
<keyword evidence="2" id="KW-1185">Reference proteome</keyword>
<protein>
    <submittedName>
        <fullName evidence="1">Uncharacterized protein</fullName>
    </submittedName>
</protein>
<name>A0ABR8D4A3_9NOST</name>
<evidence type="ECO:0000313" key="2">
    <source>
        <dbReference type="Proteomes" id="UP000661112"/>
    </source>
</evidence>
<dbReference type="EMBL" id="JACJSG010000011">
    <property type="protein sequence ID" value="MBD2500991.1"/>
    <property type="molecule type" value="Genomic_DNA"/>
</dbReference>
<gene>
    <name evidence="1" type="ORF">H6G83_10295</name>
</gene>
<organism evidence="1 2">
    <name type="scientific">Anabaena azotica FACHB-119</name>
    <dbReference type="NCBI Taxonomy" id="947527"/>
    <lineage>
        <taxon>Bacteria</taxon>
        <taxon>Bacillati</taxon>
        <taxon>Cyanobacteriota</taxon>
        <taxon>Cyanophyceae</taxon>
        <taxon>Nostocales</taxon>
        <taxon>Nostocaceae</taxon>
        <taxon>Anabaena</taxon>
        <taxon>Anabaena azotica</taxon>
    </lineage>
</organism>
<evidence type="ECO:0000313" key="1">
    <source>
        <dbReference type="EMBL" id="MBD2500991.1"/>
    </source>
</evidence>
<dbReference type="Proteomes" id="UP000661112">
    <property type="component" value="Unassembled WGS sequence"/>
</dbReference>